<dbReference type="AlphaFoldDB" id="A0A0V0IA94"/>
<accession>A0A0V0IA94</accession>
<evidence type="ECO:0000313" key="1">
    <source>
        <dbReference type="EMBL" id="JAP28859.1"/>
    </source>
</evidence>
<protein>
    <submittedName>
        <fullName evidence="1">Putative ovule protein</fullName>
    </submittedName>
</protein>
<name>A0A0V0IA94_SOLCH</name>
<reference evidence="1" key="1">
    <citation type="submission" date="2015-12" db="EMBL/GenBank/DDBJ databases">
        <title>Gene expression during late stages of embryo sac development: a critical building block for successful pollen-pistil interactions.</title>
        <authorList>
            <person name="Liu Y."/>
            <person name="Joly V."/>
            <person name="Sabar M."/>
            <person name="Matton D.P."/>
        </authorList>
    </citation>
    <scope>NUCLEOTIDE SEQUENCE</scope>
</reference>
<sequence>MEFPNIFVDQLQRLTCFFIISLKNSYFNKEIGVQRCTISSQKYHSFIYGRFLTHDMPLIYTSHVVLLPLTKTPGAHFLVEFFSYSSILLVSGGTVEAHVTSGTQKVVLT</sequence>
<organism evidence="1">
    <name type="scientific">Solanum chacoense</name>
    <name type="common">Chaco potato</name>
    <dbReference type="NCBI Taxonomy" id="4108"/>
    <lineage>
        <taxon>Eukaryota</taxon>
        <taxon>Viridiplantae</taxon>
        <taxon>Streptophyta</taxon>
        <taxon>Embryophyta</taxon>
        <taxon>Tracheophyta</taxon>
        <taxon>Spermatophyta</taxon>
        <taxon>Magnoliopsida</taxon>
        <taxon>eudicotyledons</taxon>
        <taxon>Gunneridae</taxon>
        <taxon>Pentapetalae</taxon>
        <taxon>asterids</taxon>
        <taxon>lamiids</taxon>
        <taxon>Solanales</taxon>
        <taxon>Solanaceae</taxon>
        <taxon>Solanoideae</taxon>
        <taxon>Solaneae</taxon>
        <taxon>Solanum</taxon>
    </lineage>
</organism>
<proteinExistence type="predicted"/>
<dbReference type="EMBL" id="GEDG01009696">
    <property type="protein sequence ID" value="JAP28859.1"/>
    <property type="molecule type" value="Transcribed_RNA"/>
</dbReference>